<evidence type="ECO:0000256" key="1">
    <source>
        <dbReference type="ARBA" id="ARBA00023027"/>
    </source>
</evidence>
<keyword evidence="1" id="KW-0520">NAD</keyword>
<dbReference type="Pfam" id="PF01582">
    <property type="entry name" value="TIR"/>
    <property type="match status" value="1"/>
</dbReference>
<dbReference type="AlphaFoldDB" id="A0A5E4EJK9"/>
<dbReference type="Gene3D" id="3.40.50.10140">
    <property type="entry name" value="Toll/interleukin-1 receptor homology (TIR) domain"/>
    <property type="match status" value="1"/>
</dbReference>
<sequence length="525" mass="58898">MDSITIHGASSSSSSSSSFPHSWTYDVFLSFRGEDTRYNFTDHSHSSLDRKGINTFMDNDELERGTDTSPALLKAIQGSMISLIIFSENYASSTWCLDELAHIIQCRESKQQMVFPIFYKVDPSHVRHQRGTFGEAIANHECNFKNDINKVLRWKAALVEAANLSGWHFLHGHESKFIHDIVEEISVRVLNDTAFNVADHPVGIESRVRHVVKLLRAGENNVCMILGGKDLELAHVHEGMNVIKKRLSKKRVLIIVDDANQVDQLKKLVGRSEWFGNGSRIIITTRDKHLLTAHQVNLIYNVKELDDHEAFDLFSANAFPGERRLSDDHKKLASTVVQYARGLPLALVVLGSLLCCGSIEERLDALDEASSHQQLLSSQSGGAMITINRTKLGDDRDGKQFPDVYTFGEVYTNKLGEWKSKVAKAQCNEMIAKKTAYVEALASQYPKGTPVEDYPFLRRHVVIMDTLGEAQLNAQEAARLATDHRVDQLEADRNSMWLLLQWVAAQMPGISIPSDLGSVYAKEDH</sequence>
<dbReference type="PROSITE" id="PS50104">
    <property type="entry name" value="TIR"/>
    <property type="match status" value="1"/>
</dbReference>
<dbReference type="InterPro" id="IPR042197">
    <property type="entry name" value="Apaf_helical"/>
</dbReference>
<accession>A0A5E4EJK9</accession>
<dbReference type="Gramene" id="VVA15200">
    <property type="protein sequence ID" value="VVA15200"/>
    <property type="gene ID" value="Prudul26B015341"/>
</dbReference>
<dbReference type="InterPro" id="IPR044974">
    <property type="entry name" value="Disease_R_plants"/>
</dbReference>
<dbReference type="GO" id="GO:0007165">
    <property type="term" value="P:signal transduction"/>
    <property type="evidence" value="ECO:0007669"/>
    <property type="project" value="InterPro"/>
</dbReference>
<reference evidence="5" key="1">
    <citation type="journal article" date="2020" name="Plant J.">
        <title>Transposons played a major role in the diversification between the closely related almond and peach genomes: results from the almond genome sequence.</title>
        <authorList>
            <person name="Alioto T."/>
            <person name="Alexiou K.G."/>
            <person name="Bardil A."/>
            <person name="Barteri F."/>
            <person name="Castanera R."/>
            <person name="Cruz F."/>
            <person name="Dhingra A."/>
            <person name="Duval H."/>
            <person name="Fernandez I Marti A."/>
            <person name="Frias L."/>
            <person name="Galan B."/>
            <person name="Garcia J.L."/>
            <person name="Howad W."/>
            <person name="Gomez-Garrido J."/>
            <person name="Gut M."/>
            <person name="Julca I."/>
            <person name="Morata J."/>
            <person name="Puigdomenech P."/>
            <person name="Ribeca P."/>
            <person name="Rubio Cabetas M.J."/>
            <person name="Vlasova A."/>
            <person name="Wirthensohn M."/>
            <person name="Garcia-Mas J."/>
            <person name="Gabaldon T."/>
            <person name="Casacuberta J.M."/>
            <person name="Arus P."/>
        </authorList>
    </citation>
    <scope>NUCLEOTIDE SEQUENCE [LARGE SCALE GENOMIC DNA]</scope>
    <source>
        <strain evidence="5">cv. Texas</strain>
    </source>
</reference>
<dbReference type="InParanoid" id="A0A5E4EJK9"/>
<evidence type="ECO:0000256" key="2">
    <source>
        <dbReference type="SAM" id="MobiDB-lite"/>
    </source>
</evidence>
<dbReference type="Proteomes" id="UP000327085">
    <property type="component" value="Chromosome 8"/>
</dbReference>
<dbReference type="GO" id="GO:0006952">
    <property type="term" value="P:defense response"/>
    <property type="evidence" value="ECO:0007669"/>
    <property type="project" value="InterPro"/>
</dbReference>
<name>A0A5E4EJK9_PRUDU</name>
<dbReference type="GO" id="GO:0043531">
    <property type="term" value="F:ADP binding"/>
    <property type="evidence" value="ECO:0007669"/>
    <property type="project" value="InterPro"/>
</dbReference>
<dbReference type="Gene3D" id="3.40.50.300">
    <property type="entry name" value="P-loop containing nucleotide triphosphate hydrolases"/>
    <property type="match status" value="1"/>
</dbReference>
<feature type="domain" description="TIR" evidence="3">
    <location>
        <begin position="23"/>
        <end position="189"/>
    </location>
</feature>
<dbReference type="InterPro" id="IPR002182">
    <property type="entry name" value="NB-ARC"/>
</dbReference>
<dbReference type="SUPFAM" id="SSF52540">
    <property type="entry name" value="P-loop containing nucleoside triphosphate hydrolases"/>
    <property type="match status" value="1"/>
</dbReference>
<dbReference type="Gene3D" id="1.10.8.430">
    <property type="entry name" value="Helical domain of apoptotic protease-activating factors"/>
    <property type="match status" value="1"/>
</dbReference>
<dbReference type="EMBL" id="CABIKO010000013">
    <property type="protein sequence ID" value="VVA15200.1"/>
    <property type="molecule type" value="Genomic_DNA"/>
</dbReference>
<dbReference type="InterPro" id="IPR000157">
    <property type="entry name" value="TIR_dom"/>
</dbReference>
<evidence type="ECO:0000259" key="3">
    <source>
        <dbReference type="PROSITE" id="PS50104"/>
    </source>
</evidence>
<dbReference type="PANTHER" id="PTHR11017:SF578">
    <property type="entry name" value="ADP-RIBOSYL CYCLASE_CYCLIC ADP-RIBOSE HYDROLASE"/>
    <property type="match status" value="1"/>
</dbReference>
<dbReference type="PRINTS" id="PR00364">
    <property type="entry name" value="DISEASERSIST"/>
</dbReference>
<dbReference type="InterPro" id="IPR035897">
    <property type="entry name" value="Toll_tir_struct_dom_sf"/>
</dbReference>
<protein>
    <submittedName>
        <fullName evidence="4">PREDICTED: TMV resistance</fullName>
    </submittedName>
</protein>
<organism evidence="4 5">
    <name type="scientific">Prunus dulcis</name>
    <name type="common">Almond</name>
    <name type="synonym">Amygdalus dulcis</name>
    <dbReference type="NCBI Taxonomy" id="3755"/>
    <lineage>
        <taxon>Eukaryota</taxon>
        <taxon>Viridiplantae</taxon>
        <taxon>Streptophyta</taxon>
        <taxon>Embryophyta</taxon>
        <taxon>Tracheophyta</taxon>
        <taxon>Spermatophyta</taxon>
        <taxon>Magnoliopsida</taxon>
        <taxon>eudicotyledons</taxon>
        <taxon>Gunneridae</taxon>
        <taxon>Pentapetalae</taxon>
        <taxon>rosids</taxon>
        <taxon>fabids</taxon>
        <taxon>Rosales</taxon>
        <taxon>Rosaceae</taxon>
        <taxon>Amygdaloideae</taxon>
        <taxon>Amygdaleae</taxon>
        <taxon>Prunus</taxon>
    </lineage>
</organism>
<dbReference type="Pfam" id="PF00931">
    <property type="entry name" value="NB-ARC"/>
    <property type="match status" value="1"/>
</dbReference>
<dbReference type="PANTHER" id="PTHR11017">
    <property type="entry name" value="LEUCINE-RICH REPEAT-CONTAINING PROTEIN"/>
    <property type="match status" value="1"/>
</dbReference>
<evidence type="ECO:0000313" key="4">
    <source>
        <dbReference type="EMBL" id="VVA15200.1"/>
    </source>
</evidence>
<dbReference type="SMART" id="SM00255">
    <property type="entry name" value="TIR"/>
    <property type="match status" value="1"/>
</dbReference>
<dbReference type="SUPFAM" id="SSF52200">
    <property type="entry name" value="Toll/Interleukin receptor TIR domain"/>
    <property type="match status" value="1"/>
</dbReference>
<dbReference type="FunFam" id="3.40.50.10140:FF:000007">
    <property type="entry name" value="Disease resistance protein (TIR-NBS-LRR class)"/>
    <property type="match status" value="1"/>
</dbReference>
<dbReference type="InterPro" id="IPR027417">
    <property type="entry name" value="P-loop_NTPase"/>
</dbReference>
<gene>
    <name evidence="4" type="ORF">ALMOND_2B015341</name>
</gene>
<proteinExistence type="predicted"/>
<feature type="region of interest" description="Disordered" evidence="2">
    <location>
        <begin position="1"/>
        <end position="20"/>
    </location>
</feature>
<evidence type="ECO:0000313" key="5">
    <source>
        <dbReference type="Proteomes" id="UP000327085"/>
    </source>
</evidence>